<dbReference type="Proteomes" id="UP000722459">
    <property type="component" value="Unassembled WGS sequence"/>
</dbReference>
<reference evidence="2" key="1">
    <citation type="journal article" date="2021" name="ISME J.">
        <title>Mercury methylation by metabolically versatile and cosmopolitan marine bacteria.</title>
        <authorList>
            <person name="Lin H."/>
            <person name="Ascher D.B."/>
            <person name="Myung Y."/>
            <person name="Lamborg C.H."/>
            <person name="Hallam S.J."/>
            <person name="Gionfriddo C.M."/>
            <person name="Holt K.E."/>
            <person name="Moreau J.W."/>
        </authorList>
    </citation>
    <scope>NUCLEOTIDE SEQUENCE</scope>
    <source>
        <strain evidence="2">SI075_bin30</strain>
    </source>
</reference>
<feature type="region of interest" description="Disordered" evidence="1">
    <location>
        <begin position="1"/>
        <end position="25"/>
    </location>
</feature>
<feature type="compositionally biased region" description="Basic residues" evidence="1">
    <location>
        <begin position="1"/>
        <end position="10"/>
    </location>
</feature>
<dbReference type="AlphaFoldDB" id="A0A8T5GG55"/>
<name>A0A8T5GG55_9ARCH</name>
<protein>
    <submittedName>
        <fullName evidence="2">Uncharacterized protein</fullName>
    </submittedName>
</protein>
<evidence type="ECO:0000256" key="1">
    <source>
        <dbReference type="SAM" id="MobiDB-lite"/>
    </source>
</evidence>
<comment type="caution">
    <text evidence="2">The sequence shown here is derived from an EMBL/GenBank/DDBJ whole genome shotgun (WGS) entry which is preliminary data.</text>
</comment>
<organism evidence="2 3">
    <name type="scientific">Candidatus Iainarchaeum sp</name>
    <dbReference type="NCBI Taxonomy" id="3101447"/>
    <lineage>
        <taxon>Archaea</taxon>
        <taxon>Candidatus Iainarchaeota</taxon>
        <taxon>Candidatus Iainarchaeia</taxon>
        <taxon>Candidatus Iainarchaeales</taxon>
        <taxon>Candidatus Iainarchaeaceae</taxon>
        <taxon>Candidatus Iainarchaeum</taxon>
    </lineage>
</organism>
<gene>
    <name evidence="2" type="ORF">HON47_05065</name>
</gene>
<dbReference type="EMBL" id="JABJNZ010000063">
    <property type="protein sequence ID" value="MBT4870919.1"/>
    <property type="molecule type" value="Genomic_DNA"/>
</dbReference>
<sequence length="91" mass="10487">MKFRHQKKAVKNMMHSNSSARKYSQGRIGSIVGRLSRRGRNLAVRMYRKKGVELGDSSRIPAHMESAGQHAVAKNLWDARNLQRQKEKQKN</sequence>
<proteinExistence type="predicted"/>
<evidence type="ECO:0000313" key="3">
    <source>
        <dbReference type="Proteomes" id="UP000722459"/>
    </source>
</evidence>
<evidence type="ECO:0000313" key="2">
    <source>
        <dbReference type="EMBL" id="MBT4870919.1"/>
    </source>
</evidence>
<accession>A0A8T5GG55</accession>